<keyword evidence="10" id="KW-1185">Reference proteome</keyword>
<name>A0A433QB14_9FUNG</name>
<evidence type="ECO:0000256" key="1">
    <source>
        <dbReference type="ARBA" id="ARBA00005109"/>
    </source>
</evidence>
<evidence type="ECO:0000313" key="9">
    <source>
        <dbReference type="EMBL" id="RUS26914.1"/>
    </source>
</evidence>
<dbReference type="PANTHER" id="PTHR22981:SF7">
    <property type="entry name" value="3-HYDROXYISOBUTYRATE DEHYDROGENASE, MITOCHONDRIAL"/>
    <property type="match status" value="1"/>
</dbReference>
<evidence type="ECO:0000256" key="3">
    <source>
        <dbReference type="ARBA" id="ARBA00012991"/>
    </source>
</evidence>
<protein>
    <recommendedName>
        <fullName evidence="3">3-hydroxyisobutyrate dehydrogenase</fullName>
        <ecNumber evidence="3">1.1.1.31</ecNumber>
    </recommendedName>
</protein>
<comment type="pathway">
    <text evidence="1">Amino-acid degradation; L-valine degradation.</text>
</comment>
<evidence type="ECO:0000256" key="2">
    <source>
        <dbReference type="ARBA" id="ARBA00006013"/>
    </source>
</evidence>
<dbReference type="AlphaFoldDB" id="A0A433QB14"/>
<dbReference type="Proteomes" id="UP000274822">
    <property type="component" value="Unassembled WGS sequence"/>
</dbReference>
<evidence type="ECO:0000256" key="4">
    <source>
        <dbReference type="ARBA" id="ARBA00022456"/>
    </source>
</evidence>
<dbReference type="InterPro" id="IPR036291">
    <property type="entry name" value="NAD(P)-bd_dom_sf"/>
</dbReference>
<comment type="similarity">
    <text evidence="2">Belongs to the HIBADH-related family. 3-hydroxyisobutyrate dehydrogenase subfamily.</text>
</comment>
<reference evidence="9 10" key="1">
    <citation type="journal article" date="2018" name="New Phytol.">
        <title>Phylogenomics of Endogonaceae and evolution of mycorrhizas within Mucoromycota.</title>
        <authorList>
            <person name="Chang Y."/>
            <person name="Desiro A."/>
            <person name="Na H."/>
            <person name="Sandor L."/>
            <person name="Lipzen A."/>
            <person name="Clum A."/>
            <person name="Barry K."/>
            <person name="Grigoriev I.V."/>
            <person name="Martin F.M."/>
            <person name="Stajich J.E."/>
            <person name="Smith M.E."/>
            <person name="Bonito G."/>
            <person name="Spatafora J.W."/>
        </authorList>
    </citation>
    <scope>NUCLEOTIDE SEQUENCE [LARGE SCALE GENOMIC DNA]</scope>
    <source>
        <strain evidence="9 10">AD002</strain>
    </source>
</reference>
<dbReference type="EC" id="1.1.1.31" evidence="3"/>
<keyword evidence="4" id="KW-0101">Branched-chain amino acid catabolism</keyword>
<evidence type="ECO:0000256" key="5">
    <source>
        <dbReference type="ARBA" id="ARBA00023002"/>
    </source>
</evidence>
<comment type="catalytic activity">
    <reaction evidence="7">
        <text>3-hydroxy-2-methylpropanoate + NAD(+) = 2-methyl-3-oxopropanoate + NADH + H(+)</text>
        <dbReference type="Rhea" id="RHEA:17681"/>
        <dbReference type="ChEBI" id="CHEBI:11805"/>
        <dbReference type="ChEBI" id="CHEBI:15378"/>
        <dbReference type="ChEBI" id="CHEBI:57540"/>
        <dbReference type="ChEBI" id="CHEBI:57700"/>
        <dbReference type="ChEBI" id="CHEBI:57945"/>
        <dbReference type="EC" id="1.1.1.31"/>
    </reaction>
</comment>
<dbReference type="InterPro" id="IPR006115">
    <property type="entry name" value="6PGDH_NADP-bd"/>
</dbReference>
<evidence type="ECO:0000259" key="8">
    <source>
        <dbReference type="Pfam" id="PF03446"/>
    </source>
</evidence>
<dbReference type="SUPFAM" id="SSF51735">
    <property type="entry name" value="NAD(P)-binding Rossmann-fold domains"/>
    <property type="match status" value="1"/>
</dbReference>
<dbReference type="PANTHER" id="PTHR22981">
    <property type="entry name" value="3-HYDROXYISOBUTYRATE DEHYDROGENASE-RELATED"/>
    <property type="match status" value="1"/>
</dbReference>
<dbReference type="Pfam" id="PF03446">
    <property type="entry name" value="NAD_binding_2"/>
    <property type="match status" value="1"/>
</dbReference>
<dbReference type="EMBL" id="RBNJ01009403">
    <property type="protein sequence ID" value="RUS26914.1"/>
    <property type="molecule type" value="Genomic_DNA"/>
</dbReference>
<keyword evidence="5" id="KW-0560">Oxidoreductase</keyword>
<evidence type="ECO:0000256" key="6">
    <source>
        <dbReference type="ARBA" id="ARBA00023027"/>
    </source>
</evidence>
<feature type="domain" description="6-phosphogluconate dehydrogenase NADP-binding" evidence="8">
    <location>
        <begin position="1"/>
        <end position="115"/>
    </location>
</feature>
<feature type="non-terminal residue" evidence="9">
    <location>
        <position position="115"/>
    </location>
</feature>
<dbReference type="GO" id="GO:0006574">
    <property type="term" value="P:L-valine catabolic process"/>
    <property type="evidence" value="ECO:0007669"/>
    <property type="project" value="TreeGrafter"/>
</dbReference>
<comment type="caution">
    <text evidence="9">The sequence shown here is derived from an EMBL/GenBank/DDBJ whole genome shotgun (WGS) entry which is preliminary data.</text>
</comment>
<evidence type="ECO:0000256" key="7">
    <source>
        <dbReference type="ARBA" id="ARBA00049197"/>
    </source>
</evidence>
<gene>
    <name evidence="9" type="ORF">BC938DRAFT_483949</name>
</gene>
<dbReference type="GO" id="GO:0008442">
    <property type="term" value="F:3-hydroxyisobutyrate dehydrogenase activity"/>
    <property type="evidence" value="ECO:0007669"/>
    <property type="project" value="UniProtKB-EC"/>
</dbReference>
<sequence length="115" mass="11705">MAKNLSKTASARTMLLVHDLNQPVVDRFMSQAAGKVESVATPGEVAVRASVVVTMLPASPHVLEVYMGKGGLLEGVDGDSFVIDSSTIDAAVAKEVAGEVAKKGGRAIDAPVSGG</sequence>
<dbReference type="Gene3D" id="3.40.50.720">
    <property type="entry name" value="NAD(P)-binding Rossmann-like Domain"/>
    <property type="match status" value="1"/>
</dbReference>
<evidence type="ECO:0000313" key="10">
    <source>
        <dbReference type="Proteomes" id="UP000274822"/>
    </source>
</evidence>
<keyword evidence="6" id="KW-0520">NAD</keyword>
<dbReference type="GO" id="GO:0050661">
    <property type="term" value="F:NADP binding"/>
    <property type="evidence" value="ECO:0007669"/>
    <property type="project" value="InterPro"/>
</dbReference>
<dbReference type="GO" id="GO:0005739">
    <property type="term" value="C:mitochondrion"/>
    <property type="evidence" value="ECO:0007669"/>
    <property type="project" value="TreeGrafter"/>
</dbReference>
<proteinExistence type="inferred from homology"/>
<organism evidence="9 10">
    <name type="scientific">Jimgerdemannia flammicorona</name>
    <dbReference type="NCBI Taxonomy" id="994334"/>
    <lineage>
        <taxon>Eukaryota</taxon>
        <taxon>Fungi</taxon>
        <taxon>Fungi incertae sedis</taxon>
        <taxon>Mucoromycota</taxon>
        <taxon>Mucoromycotina</taxon>
        <taxon>Endogonomycetes</taxon>
        <taxon>Endogonales</taxon>
        <taxon>Endogonaceae</taxon>
        <taxon>Jimgerdemannia</taxon>
    </lineage>
</organism>
<accession>A0A433QB14</accession>